<evidence type="ECO:0000256" key="7">
    <source>
        <dbReference type="SAM" id="MobiDB-lite"/>
    </source>
</evidence>
<keyword evidence="6" id="KW-0009">Actin-binding</keyword>
<feature type="compositionally biased region" description="Basic and acidic residues" evidence="7">
    <location>
        <begin position="509"/>
        <end position="519"/>
    </location>
</feature>
<keyword evidence="4" id="KW-0853">WD repeat</keyword>
<dbReference type="InterPro" id="IPR015048">
    <property type="entry name" value="DUF1899"/>
</dbReference>
<protein>
    <submittedName>
        <fullName evidence="9">BQ2448_6778 protein</fullName>
    </submittedName>
</protein>
<comment type="similarity">
    <text evidence="2">Belongs to the WD repeat coronin family.</text>
</comment>
<dbReference type="GO" id="GO:0003779">
    <property type="term" value="F:actin binding"/>
    <property type="evidence" value="ECO:0007669"/>
    <property type="project" value="UniProtKB-KW"/>
</dbReference>
<dbReference type="SMART" id="SM01167">
    <property type="entry name" value="DUF1900"/>
    <property type="match status" value="2"/>
</dbReference>
<dbReference type="SUPFAM" id="SSF101908">
    <property type="entry name" value="Putative isomerase YbhE"/>
    <property type="match status" value="2"/>
</dbReference>
<proteinExistence type="inferred from homology"/>
<dbReference type="SMART" id="SM00320">
    <property type="entry name" value="WD40"/>
    <property type="match status" value="5"/>
</dbReference>
<evidence type="ECO:0000256" key="5">
    <source>
        <dbReference type="ARBA" id="ARBA00022737"/>
    </source>
</evidence>
<sequence length="1047" mass="113527">MAPRFFTSPYKNAVAQVGKIDTWWSELPVSTAAASDSADLIKTCSEYWLAQGRTSGSLVCLPYDQPGKFNQRAPTLQVAPRDITDFDVSRFDDLLTVGTDNGQIVVHHLPAWNELSAGSGSPLVPKSALSVTHPTGRNVDTLSFHQTTSGLLLAGSGPIVAIYDAQAQVTAPIYTLEQPKPVWSAKWSSDGRAITTTGKDGILRVFDVRDNTGKASAETNIHAGLKCSRHVWLDDGRIFTTGFSRMRERELALHDARSLATPIKSQRLDNNMGALTPLLDSSRSVVYLAGRGDMTLHWVEIGGPATFIAVASSLPVAIASAALVPPSRLNLMKAEINRLVILSNDAVLPVPIEVPRRQYIDFHQDLFPPVAARVPAQDARAWRDGGDAAIESEQQSPKHQHRSKRRQCGPESPALTSIPVNPQQASRGPLAYPKESSVPVKPASSLHGLAQDQAAPTQASSSSLAVSPSPLASTPKSAATGSRPSFSQKEKPAPSTASLSSITPTLDSLKIDPEPEKRHSPTQTSTPSHTPTQTTTTQTQQPEPQPLKQNGTRASPAKKPANTIWSRAYLLGKTPLKPTYHDVHGLSATLSADTQMLKTLCQSSSQANPLYMFFPLSGAGGRLGVHPLASQGRLPTNIPSLVCGATIVNFELDPFDPRRVFIASDDSKIRVFVIPEGGLEADYGEVTLVLQGERIRCSSTPLSAEPSLVHIDSGLDRIAELRHHPTARNTLLSISDDHGNPTARVWDHSAGSVLTSVALPKGGVSSAAWSPDGSRLALTTKTQTLLVLDLRSPSSTMTTPAHDSIRPVRVCWTDDTHLLSTGFSRSASREIILYSVADAALSVVGKQVLDLSPAPLFPHVDLDTNIVFLYSRGDRSCHAYEVQPAQKPSPFTKLPSFETTTLQNGFAFMPKRMNDVKLVEVVRALRLTASTVEVVTFTILRSKVEYFQNDIFISTRDVETPSLSAQDWMQGRDEPLKRLDLRPEGMKLLSEAPPPAAKVSTRSMIMKDGMTESQKTDAYMDRLFQFAKEGGDEELVRSKHTPNDDDW</sequence>
<dbReference type="InterPro" id="IPR015943">
    <property type="entry name" value="WD40/YVTN_repeat-like_dom_sf"/>
</dbReference>
<dbReference type="EMBL" id="FMSP01000020">
    <property type="protein sequence ID" value="SCV74346.1"/>
    <property type="molecule type" value="Genomic_DNA"/>
</dbReference>
<feature type="domain" description="DUF1899" evidence="8">
    <location>
        <begin position="4"/>
        <end position="67"/>
    </location>
</feature>
<feature type="compositionally biased region" description="Low complexity" evidence="7">
    <location>
        <begin position="521"/>
        <end position="542"/>
    </location>
</feature>
<dbReference type="Gene3D" id="2.130.10.10">
    <property type="entry name" value="YVTN repeat-like/Quinoprotein amine dehydrogenase"/>
    <property type="match status" value="2"/>
</dbReference>
<dbReference type="PANTHER" id="PTHR10856">
    <property type="entry name" value="CORONIN"/>
    <property type="match status" value="1"/>
</dbReference>
<evidence type="ECO:0000256" key="6">
    <source>
        <dbReference type="ARBA" id="ARBA00023203"/>
    </source>
</evidence>
<evidence type="ECO:0000259" key="8">
    <source>
        <dbReference type="SMART" id="SM01166"/>
    </source>
</evidence>
<evidence type="ECO:0000256" key="4">
    <source>
        <dbReference type="ARBA" id="ARBA00022574"/>
    </source>
</evidence>
<dbReference type="Proteomes" id="UP000198372">
    <property type="component" value="Unassembled WGS sequence"/>
</dbReference>
<dbReference type="OrthoDB" id="347435at2759"/>
<evidence type="ECO:0000256" key="1">
    <source>
        <dbReference type="ARBA" id="ARBA00004496"/>
    </source>
</evidence>
<dbReference type="InterPro" id="IPR001680">
    <property type="entry name" value="WD40_rpt"/>
</dbReference>
<gene>
    <name evidence="9" type="ORF">BQ2448_6778</name>
</gene>
<dbReference type="PANTHER" id="PTHR10856:SF20">
    <property type="entry name" value="CORONIN-7"/>
    <property type="match status" value="1"/>
</dbReference>
<comment type="subcellular location">
    <subcellularLocation>
        <location evidence="1">Cytoplasm</location>
    </subcellularLocation>
</comment>
<feature type="compositionally biased region" description="Polar residues" evidence="7">
    <location>
        <begin position="474"/>
        <end position="487"/>
    </location>
</feature>
<evidence type="ECO:0000313" key="9">
    <source>
        <dbReference type="EMBL" id="SCV74346.1"/>
    </source>
</evidence>
<feature type="compositionally biased region" description="Basic residues" evidence="7">
    <location>
        <begin position="398"/>
        <end position="407"/>
    </location>
</feature>
<name>A0A238FTC3_9BASI</name>
<evidence type="ECO:0000256" key="2">
    <source>
        <dbReference type="ARBA" id="ARBA00009482"/>
    </source>
</evidence>
<dbReference type="Pfam" id="PF16300">
    <property type="entry name" value="WD40_4"/>
    <property type="match status" value="2"/>
</dbReference>
<reference evidence="10" key="1">
    <citation type="submission" date="2016-09" db="EMBL/GenBank/DDBJ databases">
        <authorList>
            <person name="Jeantristanb JTB J.-T."/>
            <person name="Ricardo R."/>
        </authorList>
    </citation>
    <scope>NUCLEOTIDE SEQUENCE [LARGE SCALE GENOMIC DNA]</scope>
</reference>
<dbReference type="InterPro" id="IPR015505">
    <property type="entry name" value="Coronin"/>
</dbReference>
<feature type="compositionally biased region" description="Polar residues" evidence="7">
    <location>
        <begin position="495"/>
        <end position="506"/>
    </location>
</feature>
<accession>A0A238FTC3</accession>
<keyword evidence="10" id="KW-1185">Reference proteome</keyword>
<evidence type="ECO:0000256" key="3">
    <source>
        <dbReference type="ARBA" id="ARBA00022490"/>
    </source>
</evidence>
<dbReference type="Pfam" id="PF00400">
    <property type="entry name" value="WD40"/>
    <property type="match status" value="1"/>
</dbReference>
<keyword evidence="5" id="KW-0677">Repeat</keyword>
<feature type="compositionally biased region" description="Low complexity" evidence="7">
    <location>
        <begin position="459"/>
        <end position="473"/>
    </location>
</feature>
<feature type="compositionally biased region" description="Polar residues" evidence="7">
    <location>
        <begin position="414"/>
        <end position="426"/>
    </location>
</feature>
<dbReference type="SMART" id="SM01166">
    <property type="entry name" value="DUF1899"/>
    <property type="match status" value="1"/>
</dbReference>
<evidence type="ECO:0000313" key="10">
    <source>
        <dbReference type="Proteomes" id="UP000198372"/>
    </source>
</evidence>
<organism evidence="9 10">
    <name type="scientific">Microbotryum intermedium</name>
    <dbReference type="NCBI Taxonomy" id="269621"/>
    <lineage>
        <taxon>Eukaryota</taxon>
        <taxon>Fungi</taxon>
        <taxon>Dikarya</taxon>
        <taxon>Basidiomycota</taxon>
        <taxon>Pucciniomycotina</taxon>
        <taxon>Microbotryomycetes</taxon>
        <taxon>Microbotryales</taxon>
        <taxon>Microbotryaceae</taxon>
        <taxon>Microbotryum</taxon>
    </lineage>
</organism>
<keyword evidence="3" id="KW-0963">Cytoplasm</keyword>
<dbReference type="GO" id="GO:0005737">
    <property type="term" value="C:cytoplasm"/>
    <property type="evidence" value="ECO:0007669"/>
    <property type="project" value="UniProtKB-SubCell"/>
</dbReference>
<dbReference type="AlphaFoldDB" id="A0A238FTC3"/>
<feature type="region of interest" description="Disordered" evidence="7">
    <location>
        <begin position="378"/>
        <end position="561"/>
    </location>
</feature>